<evidence type="ECO:0000313" key="2">
    <source>
        <dbReference type="EMBL" id="KAK3365731.1"/>
    </source>
</evidence>
<feature type="region of interest" description="Disordered" evidence="1">
    <location>
        <begin position="25"/>
        <end position="103"/>
    </location>
</feature>
<dbReference type="EMBL" id="JAULSN010000008">
    <property type="protein sequence ID" value="KAK3365731.1"/>
    <property type="molecule type" value="Genomic_DNA"/>
</dbReference>
<feature type="compositionally biased region" description="Polar residues" evidence="1">
    <location>
        <begin position="93"/>
        <end position="103"/>
    </location>
</feature>
<organism evidence="2 3">
    <name type="scientific">Lasiosphaeria ovina</name>
    <dbReference type="NCBI Taxonomy" id="92902"/>
    <lineage>
        <taxon>Eukaryota</taxon>
        <taxon>Fungi</taxon>
        <taxon>Dikarya</taxon>
        <taxon>Ascomycota</taxon>
        <taxon>Pezizomycotina</taxon>
        <taxon>Sordariomycetes</taxon>
        <taxon>Sordariomycetidae</taxon>
        <taxon>Sordariales</taxon>
        <taxon>Lasiosphaeriaceae</taxon>
        <taxon>Lasiosphaeria</taxon>
    </lineage>
</organism>
<keyword evidence="3" id="KW-1185">Reference proteome</keyword>
<reference evidence="2" key="2">
    <citation type="submission" date="2023-06" db="EMBL/GenBank/DDBJ databases">
        <authorList>
            <consortium name="Lawrence Berkeley National Laboratory"/>
            <person name="Haridas S."/>
            <person name="Hensen N."/>
            <person name="Bonometti L."/>
            <person name="Westerberg I."/>
            <person name="Brannstrom I.O."/>
            <person name="Guillou S."/>
            <person name="Cros-Aarteil S."/>
            <person name="Calhoun S."/>
            <person name="Kuo A."/>
            <person name="Mondo S."/>
            <person name="Pangilinan J."/>
            <person name="Riley R."/>
            <person name="Labutti K."/>
            <person name="Andreopoulos B."/>
            <person name="Lipzen A."/>
            <person name="Chen C."/>
            <person name="Yanf M."/>
            <person name="Daum C."/>
            <person name="Ng V."/>
            <person name="Clum A."/>
            <person name="Steindorff A."/>
            <person name="Ohm R."/>
            <person name="Martin F."/>
            <person name="Silar P."/>
            <person name="Natvig D."/>
            <person name="Lalanne C."/>
            <person name="Gautier V."/>
            <person name="Ament-Velasquez S.L."/>
            <person name="Kruys A."/>
            <person name="Hutchinson M.I."/>
            <person name="Powell A.J."/>
            <person name="Barry K."/>
            <person name="Miller A.N."/>
            <person name="Grigoriev I.V."/>
            <person name="Debuchy R."/>
            <person name="Gladieux P."/>
            <person name="Thoren M.H."/>
            <person name="Johannesson H."/>
        </authorList>
    </citation>
    <scope>NUCLEOTIDE SEQUENCE</scope>
    <source>
        <strain evidence="2">CBS 958.72</strain>
    </source>
</reference>
<feature type="compositionally biased region" description="Polar residues" evidence="1">
    <location>
        <begin position="52"/>
        <end position="61"/>
    </location>
</feature>
<evidence type="ECO:0000256" key="1">
    <source>
        <dbReference type="SAM" id="MobiDB-lite"/>
    </source>
</evidence>
<gene>
    <name evidence="2" type="ORF">B0T24DRAFT_597499</name>
</gene>
<protein>
    <submittedName>
        <fullName evidence="2">Uncharacterized protein</fullName>
    </submittedName>
</protein>
<proteinExistence type="predicted"/>
<comment type="caution">
    <text evidence="2">The sequence shown here is derived from an EMBL/GenBank/DDBJ whole genome shotgun (WGS) entry which is preliminary data.</text>
</comment>
<name>A0AAE0JXY6_9PEZI</name>
<dbReference type="Proteomes" id="UP001287356">
    <property type="component" value="Unassembled WGS sequence"/>
</dbReference>
<evidence type="ECO:0000313" key="3">
    <source>
        <dbReference type="Proteomes" id="UP001287356"/>
    </source>
</evidence>
<sequence length="103" mass="10801">MSAASGPRAALATAQRHAAVLPLPMGKHVAASHGPWGSGGRANGRLEDSIERNATQRNATGQREETAEQESIQATPRPITQPPGYLLCAATNARPSKSNKYAD</sequence>
<accession>A0AAE0JXY6</accession>
<reference evidence="2" key="1">
    <citation type="journal article" date="2023" name="Mol. Phylogenet. Evol.">
        <title>Genome-scale phylogeny and comparative genomics of the fungal order Sordariales.</title>
        <authorList>
            <person name="Hensen N."/>
            <person name="Bonometti L."/>
            <person name="Westerberg I."/>
            <person name="Brannstrom I.O."/>
            <person name="Guillou S."/>
            <person name="Cros-Aarteil S."/>
            <person name="Calhoun S."/>
            <person name="Haridas S."/>
            <person name="Kuo A."/>
            <person name="Mondo S."/>
            <person name="Pangilinan J."/>
            <person name="Riley R."/>
            <person name="LaButti K."/>
            <person name="Andreopoulos B."/>
            <person name="Lipzen A."/>
            <person name="Chen C."/>
            <person name="Yan M."/>
            <person name="Daum C."/>
            <person name="Ng V."/>
            <person name="Clum A."/>
            <person name="Steindorff A."/>
            <person name="Ohm R.A."/>
            <person name="Martin F."/>
            <person name="Silar P."/>
            <person name="Natvig D.O."/>
            <person name="Lalanne C."/>
            <person name="Gautier V."/>
            <person name="Ament-Velasquez S.L."/>
            <person name="Kruys A."/>
            <person name="Hutchinson M.I."/>
            <person name="Powell A.J."/>
            <person name="Barry K."/>
            <person name="Miller A.N."/>
            <person name="Grigoriev I.V."/>
            <person name="Debuchy R."/>
            <person name="Gladieux P."/>
            <person name="Hiltunen Thoren M."/>
            <person name="Johannesson H."/>
        </authorList>
    </citation>
    <scope>NUCLEOTIDE SEQUENCE</scope>
    <source>
        <strain evidence="2">CBS 958.72</strain>
    </source>
</reference>
<dbReference type="AlphaFoldDB" id="A0AAE0JXY6"/>